<evidence type="ECO:0000256" key="1">
    <source>
        <dbReference type="ARBA" id="ARBA00023015"/>
    </source>
</evidence>
<reference evidence="5 6" key="1">
    <citation type="submission" date="2019-04" db="EMBL/GenBank/DDBJ databases">
        <title>Draft Whole-Genome sequence of the purple photosynthetic bacterium Rhodobacter capsulatus SP108 with an indigenous class A beta-lactamase.</title>
        <authorList>
            <person name="Robertson S."/>
            <person name="Meyer T.E."/>
            <person name="Kyndt J.A."/>
        </authorList>
    </citation>
    <scope>NUCLEOTIDE SEQUENCE [LARGE SCALE GENOMIC DNA]</scope>
    <source>
        <strain evidence="5 6">SP108</strain>
    </source>
</reference>
<protein>
    <submittedName>
        <fullName evidence="5">GntR family transcriptional regulator</fullName>
    </submittedName>
</protein>
<dbReference type="InterPro" id="IPR011711">
    <property type="entry name" value="GntR_C"/>
</dbReference>
<accession>A0A4U1JT06</accession>
<keyword evidence="1" id="KW-0805">Transcription regulation</keyword>
<name>A0A4U1JT06_RHOCA</name>
<dbReference type="InterPro" id="IPR000524">
    <property type="entry name" value="Tscrpt_reg_HTH_GntR"/>
</dbReference>
<dbReference type="Proteomes" id="UP000310597">
    <property type="component" value="Unassembled WGS sequence"/>
</dbReference>
<dbReference type="AlphaFoldDB" id="A0A4U1JT06"/>
<evidence type="ECO:0000256" key="2">
    <source>
        <dbReference type="ARBA" id="ARBA00023125"/>
    </source>
</evidence>
<dbReference type="PANTHER" id="PTHR43537:SF49">
    <property type="entry name" value="TRANSCRIPTIONAL REGULATORY PROTEIN"/>
    <property type="match status" value="1"/>
</dbReference>
<proteinExistence type="predicted"/>
<dbReference type="InterPro" id="IPR036390">
    <property type="entry name" value="WH_DNA-bd_sf"/>
</dbReference>
<dbReference type="PROSITE" id="PS50949">
    <property type="entry name" value="HTH_GNTR"/>
    <property type="match status" value="1"/>
</dbReference>
<dbReference type="GO" id="GO:0003700">
    <property type="term" value="F:DNA-binding transcription factor activity"/>
    <property type="evidence" value="ECO:0007669"/>
    <property type="project" value="InterPro"/>
</dbReference>
<dbReference type="SUPFAM" id="SSF46785">
    <property type="entry name" value="Winged helix' DNA-binding domain"/>
    <property type="match status" value="1"/>
</dbReference>
<feature type="domain" description="HTH gntR-type" evidence="4">
    <location>
        <begin position="4"/>
        <end position="71"/>
    </location>
</feature>
<dbReference type="CDD" id="cd07377">
    <property type="entry name" value="WHTH_GntR"/>
    <property type="match status" value="1"/>
</dbReference>
<dbReference type="InterPro" id="IPR036388">
    <property type="entry name" value="WH-like_DNA-bd_sf"/>
</dbReference>
<dbReference type="SMART" id="SM00895">
    <property type="entry name" value="FCD"/>
    <property type="match status" value="1"/>
</dbReference>
<sequence>MPVSPTPQLIADEIARRIIRGELIAGERLRQDYVAAEFGVSHVPVREALLKLAARGLVVSQHNKGVQVAPLDPLAQRELKLMRLALEPLTLLHSVPHLTSAQVREADRLREACDQASNIYDWEEMNRAFHMQIYAACEMPRLLETVENMQNLAARYILIHYRARWRPRIDNDHHGIMAAIRRRDAKGAAAILERHLQRLSQDRGTPGAS</sequence>
<dbReference type="RefSeq" id="WP_136906169.1">
    <property type="nucleotide sequence ID" value="NZ_SWJZ01000038.1"/>
</dbReference>
<evidence type="ECO:0000259" key="4">
    <source>
        <dbReference type="PROSITE" id="PS50949"/>
    </source>
</evidence>
<evidence type="ECO:0000313" key="5">
    <source>
        <dbReference type="EMBL" id="TKD18397.1"/>
    </source>
</evidence>
<gene>
    <name evidence="5" type="ORF">FBT96_09865</name>
</gene>
<dbReference type="Pfam" id="PF00392">
    <property type="entry name" value="GntR"/>
    <property type="match status" value="1"/>
</dbReference>
<dbReference type="Gene3D" id="1.20.120.530">
    <property type="entry name" value="GntR ligand-binding domain-like"/>
    <property type="match status" value="1"/>
</dbReference>
<dbReference type="PANTHER" id="PTHR43537">
    <property type="entry name" value="TRANSCRIPTIONAL REGULATOR, GNTR FAMILY"/>
    <property type="match status" value="1"/>
</dbReference>
<keyword evidence="3" id="KW-0804">Transcription</keyword>
<keyword evidence="2" id="KW-0238">DNA-binding</keyword>
<dbReference type="Pfam" id="PF07729">
    <property type="entry name" value="FCD"/>
    <property type="match status" value="1"/>
</dbReference>
<dbReference type="GO" id="GO:0003677">
    <property type="term" value="F:DNA binding"/>
    <property type="evidence" value="ECO:0007669"/>
    <property type="project" value="UniProtKB-KW"/>
</dbReference>
<evidence type="ECO:0000256" key="3">
    <source>
        <dbReference type="ARBA" id="ARBA00023163"/>
    </source>
</evidence>
<dbReference type="InterPro" id="IPR008920">
    <property type="entry name" value="TF_FadR/GntR_C"/>
</dbReference>
<organism evidence="5 6">
    <name type="scientific">Rhodobacter capsulatus</name>
    <name type="common">Rhodopseudomonas capsulata</name>
    <dbReference type="NCBI Taxonomy" id="1061"/>
    <lineage>
        <taxon>Bacteria</taxon>
        <taxon>Pseudomonadati</taxon>
        <taxon>Pseudomonadota</taxon>
        <taxon>Alphaproteobacteria</taxon>
        <taxon>Rhodobacterales</taxon>
        <taxon>Rhodobacter group</taxon>
        <taxon>Rhodobacter</taxon>
    </lineage>
</organism>
<dbReference type="Gene3D" id="1.10.10.10">
    <property type="entry name" value="Winged helix-like DNA-binding domain superfamily/Winged helix DNA-binding domain"/>
    <property type="match status" value="1"/>
</dbReference>
<dbReference type="SUPFAM" id="SSF48008">
    <property type="entry name" value="GntR ligand-binding domain-like"/>
    <property type="match status" value="1"/>
</dbReference>
<dbReference type="OrthoDB" id="9788098at2"/>
<dbReference type="EMBL" id="SWJZ01000038">
    <property type="protein sequence ID" value="TKD18397.1"/>
    <property type="molecule type" value="Genomic_DNA"/>
</dbReference>
<comment type="caution">
    <text evidence="5">The sequence shown here is derived from an EMBL/GenBank/DDBJ whole genome shotgun (WGS) entry which is preliminary data.</text>
</comment>
<dbReference type="SMART" id="SM00345">
    <property type="entry name" value="HTH_GNTR"/>
    <property type="match status" value="1"/>
</dbReference>
<evidence type="ECO:0000313" key="6">
    <source>
        <dbReference type="Proteomes" id="UP000310597"/>
    </source>
</evidence>